<dbReference type="GO" id="GO:0016706">
    <property type="term" value="F:2-oxoglutarate-dependent dioxygenase activity"/>
    <property type="evidence" value="ECO:0007669"/>
    <property type="project" value="UniProtKB-ARBA"/>
</dbReference>
<dbReference type="InterPro" id="IPR008775">
    <property type="entry name" value="Phytyl_CoA_dOase-like"/>
</dbReference>
<dbReference type="Pfam" id="PF05721">
    <property type="entry name" value="PhyH"/>
    <property type="match status" value="1"/>
</dbReference>
<keyword evidence="2" id="KW-1185">Reference proteome</keyword>
<keyword evidence="1" id="KW-0223">Dioxygenase</keyword>
<dbReference type="Gene3D" id="2.60.120.620">
    <property type="entry name" value="q2cbj1_9rhob like domain"/>
    <property type="match status" value="1"/>
</dbReference>
<evidence type="ECO:0000313" key="2">
    <source>
        <dbReference type="Proteomes" id="UP000287336"/>
    </source>
</evidence>
<gene>
    <name evidence="1" type="ORF">ELY33_13615</name>
</gene>
<dbReference type="OrthoDB" id="9796766at2"/>
<dbReference type="AlphaFoldDB" id="A0A3S0W5C7"/>
<organism evidence="1 2">
    <name type="scientific">Vreelandella andesensis</name>
    <dbReference type="NCBI Taxonomy" id="447567"/>
    <lineage>
        <taxon>Bacteria</taxon>
        <taxon>Pseudomonadati</taxon>
        <taxon>Pseudomonadota</taxon>
        <taxon>Gammaproteobacteria</taxon>
        <taxon>Oceanospirillales</taxon>
        <taxon>Halomonadaceae</taxon>
        <taxon>Vreelandella</taxon>
    </lineage>
</organism>
<sequence length="262" mass="29949">MQERMSVDEFGHTIKDKGWVVFPSALEKHFINALRSDCLKWIDICQDMQIKNGVNTQGDGTAHHCLGANDSIDRYIDMHLFHPYISHYFHEQPYICHSLTPIGGFPDVNTYVHKLHRDVRTFIPGYPLKLNMLVMCDDFTKENGTLVLSGSHTSDQPPDEKEFEKHHERIVAPAGSVLLFNSLLWHQGALITGDKPRVALTVGYSRAWVKPHMDYARMLGDDYGATLSPLTRQVLGYNARVPVSLDEWYRPLEKRLYNANQG</sequence>
<dbReference type="RefSeq" id="WP_126948457.1">
    <property type="nucleotide sequence ID" value="NZ_RZHG01000024.1"/>
</dbReference>
<evidence type="ECO:0000313" key="1">
    <source>
        <dbReference type="EMBL" id="RUR28652.1"/>
    </source>
</evidence>
<proteinExistence type="predicted"/>
<keyword evidence="1" id="KW-0560">Oxidoreductase</keyword>
<reference evidence="1 2" key="1">
    <citation type="submission" date="2018-12" db="EMBL/GenBank/DDBJ databases">
        <title>three novel Halomonas strain isolated from plants.</title>
        <authorList>
            <person name="Sun C."/>
        </authorList>
    </citation>
    <scope>NUCLEOTIDE SEQUENCE [LARGE SCALE GENOMIC DNA]</scope>
    <source>
        <strain evidence="1 2">DSM 19434</strain>
    </source>
</reference>
<comment type="caution">
    <text evidence="1">The sequence shown here is derived from an EMBL/GenBank/DDBJ whole genome shotgun (WGS) entry which is preliminary data.</text>
</comment>
<dbReference type="Proteomes" id="UP000287336">
    <property type="component" value="Unassembled WGS sequence"/>
</dbReference>
<dbReference type="SUPFAM" id="SSF51197">
    <property type="entry name" value="Clavaminate synthase-like"/>
    <property type="match status" value="1"/>
</dbReference>
<dbReference type="EMBL" id="RZHG01000024">
    <property type="protein sequence ID" value="RUR28652.1"/>
    <property type="molecule type" value="Genomic_DNA"/>
</dbReference>
<name>A0A3S0W5C7_9GAMM</name>
<protein>
    <submittedName>
        <fullName evidence="1">Phytanoyl-CoA dioxygenase</fullName>
    </submittedName>
</protein>
<accession>A0A3S0W5C7</accession>